<dbReference type="InterPro" id="IPR050270">
    <property type="entry name" value="DegV_domain_contain"/>
</dbReference>
<dbReference type="InterPro" id="IPR043168">
    <property type="entry name" value="DegV_C"/>
</dbReference>
<evidence type="ECO:0000313" key="2">
    <source>
        <dbReference type="EMBL" id="CAA7601837.1"/>
    </source>
</evidence>
<reference evidence="2" key="1">
    <citation type="submission" date="2020-01" db="EMBL/GenBank/DDBJ databases">
        <authorList>
            <person name="Hornung B."/>
        </authorList>
    </citation>
    <scope>NUCLEOTIDE SEQUENCE</scope>
    <source>
        <strain evidence="2">PacBioINE</strain>
    </source>
</reference>
<dbReference type="KEGG" id="aacx:DEACI_2507"/>
<dbReference type="PROSITE" id="PS51482">
    <property type="entry name" value="DEGV"/>
    <property type="match status" value="1"/>
</dbReference>
<keyword evidence="1" id="KW-0446">Lipid-binding</keyword>
<dbReference type="Proteomes" id="UP000836597">
    <property type="component" value="Chromosome"/>
</dbReference>
<evidence type="ECO:0000256" key="1">
    <source>
        <dbReference type="ARBA" id="ARBA00023121"/>
    </source>
</evidence>
<gene>
    <name evidence="2" type="ORF">DEACI_2507</name>
</gene>
<dbReference type="AlphaFoldDB" id="A0A8S0XXK9"/>
<proteinExistence type="predicted"/>
<dbReference type="PANTHER" id="PTHR33434:SF2">
    <property type="entry name" value="FATTY ACID-BINDING PROTEIN TM_1468"/>
    <property type="match status" value="1"/>
</dbReference>
<dbReference type="InterPro" id="IPR003797">
    <property type="entry name" value="DegV"/>
</dbReference>
<accession>A0A8S0XXK9</accession>
<dbReference type="PANTHER" id="PTHR33434">
    <property type="entry name" value="DEGV DOMAIN-CONTAINING PROTEIN DR_1986-RELATED"/>
    <property type="match status" value="1"/>
</dbReference>
<dbReference type="GO" id="GO:0008289">
    <property type="term" value="F:lipid binding"/>
    <property type="evidence" value="ECO:0007669"/>
    <property type="project" value="UniProtKB-KW"/>
</dbReference>
<dbReference type="NCBIfam" id="TIGR00762">
    <property type="entry name" value="DegV"/>
    <property type="match status" value="1"/>
</dbReference>
<sequence>MHLRGRGKLLRKTAVVMDSTGYLTQDILDRFHIRVVPLKVTVGEETFTETEIGTLDFLGKLRQISGFPTTSQPSVGDFLTVYEDLFAAGAESIVSLHLSEGLSGTVVAARMARDLASKHDVHVVDSGTGALAFGLLAWAAAEWAEAGVPVRRIVEHLEDLKTQTRLYFILETLENLRRGGRIGGGAAVVGTLLQIKPILCVNNKGQIDVFAKVRSRAKAWGRVKDELAKDLAGGRPHRICVQHVGSPDLGEKTASELRREYPQQDIRVFGAGPVIAAHVGQGALGLAYLPWP</sequence>
<organism evidence="2">
    <name type="scientific">Acididesulfobacillus acetoxydans</name>
    <dbReference type="NCBI Taxonomy" id="1561005"/>
    <lineage>
        <taxon>Bacteria</taxon>
        <taxon>Bacillati</taxon>
        <taxon>Bacillota</taxon>
        <taxon>Clostridia</taxon>
        <taxon>Eubacteriales</taxon>
        <taxon>Peptococcaceae</taxon>
        <taxon>Acididesulfobacillus</taxon>
    </lineage>
</organism>
<dbReference type="Pfam" id="PF02645">
    <property type="entry name" value="DegV"/>
    <property type="match status" value="1"/>
</dbReference>
<dbReference type="Gene3D" id="3.40.50.10170">
    <property type="match status" value="1"/>
</dbReference>
<name>A0A8S0XXK9_9FIRM</name>
<protein>
    <submittedName>
        <fullName evidence="2">EDD domain protein, DegV family</fullName>
    </submittedName>
</protein>
<dbReference type="SUPFAM" id="SSF82549">
    <property type="entry name" value="DAK1/DegV-like"/>
    <property type="match status" value="1"/>
</dbReference>
<dbReference type="EMBL" id="LR746496">
    <property type="protein sequence ID" value="CAA7601837.1"/>
    <property type="molecule type" value="Genomic_DNA"/>
</dbReference>
<dbReference type="Gene3D" id="3.30.1180.10">
    <property type="match status" value="1"/>
</dbReference>